<proteinExistence type="predicted"/>
<feature type="chain" id="PRO_5009315521" evidence="2">
    <location>
        <begin position="27"/>
        <end position="117"/>
    </location>
</feature>
<keyword evidence="2" id="KW-0732">Signal</keyword>
<sequence>MNFILLFRLLFFKFLLINHLVNCGIGIDKPHVGGQENQKTQFLKQGSNKRKNLPEEATNHKGQSSLVTSVHYEDNFPQSEKNDYKIAEYDNSGIAEDRINKMVEELQNEIKEVKSQN</sequence>
<dbReference type="AlphaFoldDB" id="A0A1I8B732"/>
<feature type="signal peptide" evidence="2">
    <location>
        <begin position="1"/>
        <end position="26"/>
    </location>
</feature>
<evidence type="ECO:0000256" key="1">
    <source>
        <dbReference type="SAM" id="MobiDB-lite"/>
    </source>
</evidence>
<evidence type="ECO:0000313" key="4">
    <source>
        <dbReference type="WBParaSite" id="MhA1_Contig1455.frz3.gene2"/>
    </source>
</evidence>
<accession>A0A1I8B732</accession>
<name>A0A1I8B732_MELHA</name>
<reference evidence="4" key="1">
    <citation type="submission" date="2016-11" db="UniProtKB">
        <authorList>
            <consortium name="WormBaseParasite"/>
        </authorList>
    </citation>
    <scope>IDENTIFICATION</scope>
</reference>
<evidence type="ECO:0000256" key="2">
    <source>
        <dbReference type="SAM" id="SignalP"/>
    </source>
</evidence>
<dbReference type="WBParaSite" id="MhA1_Contig1455.frz3.gene2">
    <property type="protein sequence ID" value="MhA1_Contig1455.frz3.gene2"/>
    <property type="gene ID" value="MhA1_Contig1455.frz3.gene2"/>
</dbReference>
<dbReference type="Proteomes" id="UP000095281">
    <property type="component" value="Unplaced"/>
</dbReference>
<organism evidence="3 4">
    <name type="scientific">Meloidogyne hapla</name>
    <name type="common">Root-knot nematode worm</name>
    <dbReference type="NCBI Taxonomy" id="6305"/>
    <lineage>
        <taxon>Eukaryota</taxon>
        <taxon>Metazoa</taxon>
        <taxon>Ecdysozoa</taxon>
        <taxon>Nematoda</taxon>
        <taxon>Chromadorea</taxon>
        <taxon>Rhabditida</taxon>
        <taxon>Tylenchina</taxon>
        <taxon>Tylenchomorpha</taxon>
        <taxon>Tylenchoidea</taxon>
        <taxon>Meloidogynidae</taxon>
        <taxon>Meloidogyninae</taxon>
        <taxon>Meloidogyne</taxon>
    </lineage>
</organism>
<protein>
    <submittedName>
        <fullName evidence="4">Uncharacterized protein</fullName>
    </submittedName>
</protein>
<feature type="region of interest" description="Disordered" evidence="1">
    <location>
        <begin position="43"/>
        <end position="65"/>
    </location>
</feature>
<keyword evidence="3" id="KW-1185">Reference proteome</keyword>
<evidence type="ECO:0000313" key="3">
    <source>
        <dbReference type="Proteomes" id="UP000095281"/>
    </source>
</evidence>